<accession>A0A8X7BKN6</accession>
<dbReference type="EMBL" id="BMAU01021418">
    <property type="protein sequence ID" value="GFY33784.1"/>
    <property type="molecule type" value="Genomic_DNA"/>
</dbReference>
<gene>
    <name evidence="1" type="primary">X975_05742</name>
    <name evidence="1" type="ORF">TNCV_4594961</name>
</gene>
<keyword evidence="2" id="KW-1185">Reference proteome</keyword>
<dbReference type="Proteomes" id="UP000887159">
    <property type="component" value="Unassembled WGS sequence"/>
</dbReference>
<sequence>MTPHTITPAGGAVCRCKAKARLRRSPRGLHTRTRFSSLLRLNPDSSLKSTWLHSAAVQFPHARHHSKRRRRWVGVKSSTCNGRHDPKCPSTRRLRMVREDTGAPKEGVTYAWMAAKEAVGCMRAFLTMWRSSRRLVCQRHPESGLRVNDISRIHCSQHILTTQSERLN</sequence>
<evidence type="ECO:0000313" key="1">
    <source>
        <dbReference type="EMBL" id="GFY33784.1"/>
    </source>
</evidence>
<organism evidence="1 2">
    <name type="scientific">Trichonephila clavipes</name>
    <name type="common">Golden silk orbweaver</name>
    <name type="synonym">Nephila clavipes</name>
    <dbReference type="NCBI Taxonomy" id="2585209"/>
    <lineage>
        <taxon>Eukaryota</taxon>
        <taxon>Metazoa</taxon>
        <taxon>Ecdysozoa</taxon>
        <taxon>Arthropoda</taxon>
        <taxon>Chelicerata</taxon>
        <taxon>Arachnida</taxon>
        <taxon>Araneae</taxon>
        <taxon>Araneomorphae</taxon>
        <taxon>Entelegynae</taxon>
        <taxon>Araneoidea</taxon>
        <taxon>Nephilidae</taxon>
        <taxon>Trichonephila</taxon>
    </lineage>
</organism>
<comment type="caution">
    <text evidence="1">The sequence shown here is derived from an EMBL/GenBank/DDBJ whole genome shotgun (WGS) entry which is preliminary data.</text>
</comment>
<dbReference type="AlphaFoldDB" id="A0A8X7BKN6"/>
<reference evidence="1" key="1">
    <citation type="submission" date="2020-08" db="EMBL/GenBank/DDBJ databases">
        <title>Multicomponent nature underlies the extraordinary mechanical properties of spider dragline silk.</title>
        <authorList>
            <person name="Kono N."/>
            <person name="Nakamura H."/>
            <person name="Mori M."/>
            <person name="Yoshida Y."/>
            <person name="Ohtoshi R."/>
            <person name="Malay A.D."/>
            <person name="Moran D.A.P."/>
            <person name="Tomita M."/>
            <person name="Numata K."/>
            <person name="Arakawa K."/>
        </authorList>
    </citation>
    <scope>NUCLEOTIDE SEQUENCE</scope>
</reference>
<evidence type="ECO:0000313" key="2">
    <source>
        <dbReference type="Proteomes" id="UP000887159"/>
    </source>
</evidence>
<proteinExistence type="predicted"/>
<protein>
    <submittedName>
        <fullName evidence="1">Uncharacterized protein</fullName>
    </submittedName>
</protein>
<name>A0A8X7BKN6_TRICX</name>